<dbReference type="SMART" id="SM00984">
    <property type="entry name" value="UDPG_MGDP_dh_C"/>
    <property type="match status" value="1"/>
</dbReference>
<evidence type="ECO:0000256" key="3">
    <source>
        <dbReference type="ARBA" id="ARBA00023027"/>
    </source>
</evidence>
<dbReference type="RefSeq" id="WP_353942911.1">
    <property type="nucleotide sequence ID" value="NZ_CP159534.1"/>
</dbReference>
<dbReference type="PANTHER" id="PTHR43491:SF2">
    <property type="entry name" value="UDP-N-ACETYL-D-MANNOSAMINE DEHYDROGENASE"/>
    <property type="match status" value="1"/>
</dbReference>
<comment type="similarity">
    <text evidence="1 4">Belongs to the UDP-glucose/GDP-mannose dehydrogenase family.</text>
</comment>
<dbReference type="InterPro" id="IPR014027">
    <property type="entry name" value="UDP-Glc/GDP-Man_DH_C"/>
</dbReference>
<organism evidence="6">
    <name type="scientific">Streptomyces tabacisoli</name>
    <dbReference type="NCBI Taxonomy" id="3156398"/>
    <lineage>
        <taxon>Bacteria</taxon>
        <taxon>Bacillati</taxon>
        <taxon>Actinomycetota</taxon>
        <taxon>Actinomycetes</taxon>
        <taxon>Kitasatosporales</taxon>
        <taxon>Streptomycetaceae</taxon>
        <taxon>Streptomyces</taxon>
    </lineage>
</organism>
<dbReference type="InterPro" id="IPR014026">
    <property type="entry name" value="UDP-Glc/GDP-Man_DH_dimer"/>
</dbReference>
<dbReference type="InterPro" id="IPR036291">
    <property type="entry name" value="NAD(P)-bd_dom_sf"/>
</dbReference>
<sequence length="442" mass="46852">MRICVVALGKIGLPLAVQFAAKGHEVLGTDVDERVVTLVNDGVEPFPGEHELDVRLKKAVADGRLSATTDTVSAVAVSEAVVIVVPLYVDADGTPDFAWMDAATRDVAEGLRPGTLVSYETTLPVGTTRTRWAAMLEEISGLRAGRDFSLVFSPERVLTGRVFSDLRRYPKLVGGVDVASARAGVDFYESVLDFDVRDDLPRPNGVWDLGSAEAAELAKLAETTYRDVNIGLANQFARFADSAGIDVLKVIEACNSQPYSHIHQPGIAVGGHCIPVYPRMYLWNDPGASVVAAAREANAAMPGYAVTRLAEAYGDLAGAEVLVLGAAYRGGVKETAFSGVFGVVGALRSAGAVPCVSDPLYSDEELAALGLTPYAGQEVTAAVVQADHAEYRETGVADLPGVRVLVDGRRITDPARWPGVRRIVLGAPAPAEEAYVTPLRPR</sequence>
<accession>A0AAU8ITS8</accession>
<dbReference type="InterPro" id="IPR017476">
    <property type="entry name" value="UDP-Glc/GDP-Man"/>
</dbReference>
<dbReference type="Pfam" id="PF00984">
    <property type="entry name" value="UDPG_MGDP_dh"/>
    <property type="match status" value="1"/>
</dbReference>
<keyword evidence="3" id="KW-0520">NAD</keyword>
<dbReference type="NCBIfam" id="TIGR03026">
    <property type="entry name" value="NDP-sugDHase"/>
    <property type="match status" value="1"/>
</dbReference>
<dbReference type="PIRSF" id="PIRSF500136">
    <property type="entry name" value="UDP_ManNAc_DH"/>
    <property type="match status" value="1"/>
</dbReference>
<dbReference type="SUPFAM" id="SSF51735">
    <property type="entry name" value="NAD(P)-binding Rossmann-fold domains"/>
    <property type="match status" value="1"/>
</dbReference>
<dbReference type="InterPro" id="IPR028359">
    <property type="entry name" value="UDP_ManNAc/GlcNAc_DH"/>
</dbReference>
<dbReference type="InterPro" id="IPR036220">
    <property type="entry name" value="UDP-Glc/GDP-Man_DH_C_sf"/>
</dbReference>
<dbReference type="InterPro" id="IPR001732">
    <property type="entry name" value="UDP-Glc/GDP-Man_DH_N"/>
</dbReference>
<reference evidence="6" key="1">
    <citation type="submission" date="2024-06" db="EMBL/GenBank/DDBJ databases">
        <title>Streptomyces sp. strain HUAS MG91 genome sequences.</title>
        <authorList>
            <person name="Mo P."/>
        </authorList>
    </citation>
    <scope>NUCLEOTIDE SEQUENCE</scope>
    <source>
        <strain evidence="6">HUAS MG91</strain>
    </source>
</reference>
<dbReference type="EMBL" id="CP159534">
    <property type="protein sequence ID" value="XCJ71293.1"/>
    <property type="molecule type" value="Genomic_DNA"/>
</dbReference>
<dbReference type="Pfam" id="PF03721">
    <property type="entry name" value="UDPG_MGDP_dh_N"/>
    <property type="match status" value="1"/>
</dbReference>
<keyword evidence="2" id="KW-0560">Oxidoreductase</keyword>
<dbReference type="GO" id="GO:0016628">
    <property type="term" value="F:oxidoreductase activity, acting on the CH-CH group of donors, NAD or NADP as acceptor"/>
    <property type="evidence" value="ECO:0007669"/>
    <property type="project" value="InterPro"/>
</dbReference>
<proteinExistence type="inferred from homology"/>
<dbReference type="KEGG" id="stac:ABII15_15495"/>
<evidence type="ECO:0000256" key="1">
    <source>
        <dbReference type="ARBA" id="ARBA00006601"/>
    </source>
</evidence>
<dbReference type="Gene3D" id="3.40.50.720">
    <property type="entry name" value="NAD(P)-binding Rossmann-like Domain"/>
    <property type="match status" value="2"/>
</dbReference>
<evidence type="ECO:0000256" key="4">
    <source>
        <dbReference type="PIRNR" id="PIRNR000124"/>
    </source>
</evidence>
<evidence type="ECO:0000259" key="5">
    <source>
        <dbReference type="SMART" id="SM00984"/>
    </source>
</evidence>
<dbReference type="PIRSF" id="PIRSF000124">
    <property type="entry name" value="UDPglc_GDPman_dh"/>
    <property type="match status" value="1"/>
</dbReference>
<dbReference type="SUPFAM" id="SSF52413">
    <property type="entry name" value="UDP-glucose/GDP-mannose dehydrogenase C-terminal domain"/>
    <property type="match status" value="1"/>
</dbReference>
<dbReference type="PANTHER" id="PTHR43491">
    <property type="entry name" value="UDP-N-ACETYL-D-MANNOSAMINE DEHYDROGENASE"/>
    <property type="match status" value="1"/>
</dbReference>
<dbReference type="GO" id="GO:0051287">
    <property type="term" value="F:NAD binding"/>
    <property type="evidence" value="ECO:0007669"/>
    <property type="project" value="InterPro"/>
</dbReference>
<evidence type="ECO:0000256" key="2">
    <source>
        <dbReference type="ARBA" id="ARBA00023002"/>
    </source>
</evidence>
<dbReference type="Pfam" id="PF03720">
    <property type="entry name" value="UDPG_MGDP_dh_C"/>
    <property type="match status" value="1"/>
</dbReference>
<gene>
    <name evidence="6" type="ORF">ABII15_15495</name>
</gene>
<dbReference type="AlphaFoldDB" id="A0AAU8ITS8"/>
<dbReference type="GO" id="GO:0016616">
    <property type="term" value="F:oxidoreductase activity, acting on the CH-OH group of donors, NAD or NADP as acceptor"/>
    <property type="evidence" value="ECO:0007669"/>
    <property type="project" value="InterPro"/>
</dbReference>
<dbReference type="InterPro" id="IPR008927">
    <property type="entry name" value="6-PGluconate_DH-like_C_sf"/>
</dbReference>
<protein>
    <submittedName>
        <fullName evidence="6">Nucleotide sugar dehydrogenase</fullName>
    </submittedName>
</protein>
<dbReference type="SUPFAM" id="SSF48179">
    <property type="entry name" value="6-phosphogluconate dehydrogenase C-terminal domain-like"/>
    <property type="match status" value="1"/>
</dbReference>
<feature type="domain" description="UDP-glucose/GDP-mannose dehydrogenase C-terminal" evidence="5">
    <location>
        <begin position="322"/>
        <end position="414"/>
    </location>
</feature>
<evidence type="ECO:0000313" key="6">
    <source>
        <dbReference type="EMBL" id="XCJ71293.1"/>
    </source>
</evidence>
<name>A0AAU8ITS8_9ACTN</name>
<dbReference type="GO" id="GO:0000271">
    <property type="term" value="P:polysaccharide biosynthetic process"/>
    <property type="evidence" value="ECO:0007669"/>
    <property type="project" value="InterPro"/>
</dbReference>